<keyword evidence="12" id="KW-1185">Reference proteome</keyword>
<evidence type="ECO:0000256" key="4">
    <source>
        <dbReference type="ARBA" id="ARBA00022801"/>
    </source>
</evidence>
<evidence type="ECO:0000256" key="5">
    <source>
        <dbReference type="ARBA" id="ARBA00022807"/>
    </source>
</evidence>
<evidence type="ECO:0000256" key="9">
    <source>
        <dbReference type="ARBA" id="ARBA00057399"/>
    </source>
</evidence>
<name>A0A7I4XSS6_HAECO</name>
<sequence length="347" mass="38518">MKYLLLALCVSLSTSKPPSEAEVLAALKAQQVPPEARSLSGEVLVKYVNEKQNLFKAELKPANKYLRYKVMDLKFVQQNMKPVIEDENDPGDDIPESFDARTHWPNCSSISHIPDQANCGSCWAVSVAGAITDRICIATKGRVQVKISATDILSCCPLSFGCEGGYPFAAWNHFVTKGAVTGGYYGTKKSCRPYELHPCGRHGNDTYYGECKEKQAPTPRCKRRCRPGYKKSYTMDKIYGKNYYDIPVSVKAIQRDIMKYGPVAASFLVFEDFYDYTSGIYKNVAGGPGGGHAVKIIGWGKEKDTPYWLITNSWHEDWGEKGFFRMVRGINECGIEGAVVGGHIGDI</sequence>
<dbReference type="Proteomes" id="UP000025227">
    <property type="component" value="Unplaced"/>
</dbReference>
<accession>A0A7I4XSS6</accession>
<dbReference type="SUPFAM" id="SSF54001">
    <property type="entry name" value="Cysteine proteinases"/>
    <property type="match status" value="1"/>
</dbReference>
<keyword evidence="5" id="KW-0788">Thiol protease</keyword>
<dbReference type="GO" id="GO:0008234">
    <property type="term" value="F:cysteine-type peptidase activity"/>
    <property type="evidence" value="ECO:0007669"/>
    <property type="project" value="UniProtKB-KW"/>
</dbReference>
<evidence type="ECO:0000256" key="1">
    <source>
        <dbReference type="ARBA" id="ARBA00008455"/>
    </source>
</evidence>
<evidence type="ECO:0000256" key="3">
    <source>
        <dbReference type="ARBA" id="ARBA00022729"/>
    </source>
</evidence>
<dbReference type="SMART" id="SM00645">
    <property type="entry name" value="Pept_C1"/>
    <property type="match status" value="1"/>
</dbReference>
<dbReference type="FunFam" id="3.90.70.10:FF:000031">
    <property type="entry name" value="Cathepsin B"/>
    <property type="match status" value="1"/>
</dbReference>
<dbReference type="PROSITE" id="PS00639">
    <property type="entry name" value="THIOL_PROTEASE_HIS"/>
    <property type="match status" value="1"/>
</dbReference>
<evidence type="ECO:0000259" key="11">
    <source>
        <dbReference type="SMART" id="SM00645"/>
    </source>
</evidence>
<feature type="signal peptide" evidence="10">
    <location>
        <begin position="1"/>
        <end position="21"/>
    </location>
</feature>
<dbReference type="PROSITE" id="PS00139">
    <property type="entry name" value="THIOL_PROTEASE_CYS"/>
    <property type="match status" value="1"/>
</dbReference>
<organism evidence="12 13">
    <name type="scientific">Haemonchus contortus</name>
    <name type="common">Barber pole worm</name>
    <dbReference type="NCBI Taxonomy" id="6289"/>
    <lineage>
        <taxon>Eukaryota</taxon>
        <taxon>Metazoa</taxon>
        <taxon>Ecdysozoa</taxon>
        <taxon>Nematoda</taxon>
        <taxon>Chromadorea</taxon>
        <taxon>Rhabditida</taxon>
        <taxon>Rhabditina</taxon>
        <taxon>Rhabditomorpha</taxon>
        <taxon>Strongyloidea</taxon>
        <taxon>Trichostrongylidae</taxon>
        <taxon>Haemonchus</taxon>
    </lineage>
</organism>
<evidence type="ECO:0000313" key="13">
    <source>
        <dbReference type="WBParaSite" id="HCON_00006210-00001"/>
    </source>
</evidence>
<dbReference type="WBParaSite" id="HCON_00006210-00001">
    <property type="protein sequence ID" value="HCON_00006210-00001"/>
    <property type="gene ID" value="HCON_00006210"/>
</dbReference>
<keyword evidence="4" id="KW-0378">Hydrolase</keyword>
<dbReference type="OrthoDB" id="640249at2759"/>
<evidence type="ECO:0000256" key="6">
    <source>
        <dbReference type="ARBA" id="ARBA00023145"/>
    </source>
</evidence>
<dbReference type="PRINTS" id="PR00705">
    <property type="entry name" value="PAPAIN"/>
</dbReference>
<evidence type="ECO:0000256" key="8">
    <source>
        <dbReference type="ARBA" id="ARBA00023180"/>
    </source>
</evidence>
<reference evidence="13" key="1">
    <citation type="submission" date="2020-12" db="UniProtKB">
        <authorList>
            <consortium name="WormBaseParasite"/>
        </authorList>
    </citation>
    <scope>IDENTIFICATION</scope>
    <source>
        <strain evidence="13">MHco3</strain>
    </source>
</reference>
<feature type="domain" description="Peptidase C1A papain C-terminal" evidence="11">
    <location>
        <begin position="94"/>
        <end position="343"/>
    </location>
</feature>
<dbReference type="GO" id="GO:0006508">
    <property type="term" value="P:proteolysis"/>
    <property type="evidence" value="ECO:0007669"/>
    <property type="project" value="UniProtKB-KW"/>
</dbReference>
<keyword evidence="7" id="KW-1015">Disulfide bond</keyword>
<dbReference type="InterPro" id="IPR000169">
    <property type="entry name" value="Pept_cys_AS"/>
</dbReference>
<keyword evidence="3 10" id="KW-0732">Signal</keyword>
<evidence type="ECO:0000256" key="2">
    <source>
        <dbReference type="ARBA" id="ARBA00022670"/>
    </source>
</evidence>
<keyword evidence="6" id="KW-0865">Zymogen</keyword>
<dbReference type="Pfam" id="PF00112">
    <property type="entry name" value="Peptidase_C1"/>
    <property type="match status" value="1"/>
</dbReference>
<dbReference type="Gene3D" id="3.90.70.10">
    <property type="entry name" value="Cysteine proteinases"/>
    <property type="match status" value="1"/>
</dbReference>
<dbReference type="CDD" id="cd02620">
    <property type="entry name" value="Peptidase_C1A_CathepsinB"/>
    <property type="match status" value="1"/>
</dbReference>
<comment type="similarity">
    <text evidence="1">Belongs to the peptidase C1 family.</text>
</comment>
<dbReference type="PANTHER" id="PTHR12411">
    <property type="entry name" value="CYSTEINE PROTEASE FAMILY C1-RELATED"/>
    <property type="match status" value="1"/>
</dbReference>
<proteinExistence type="inferred from homology"/>
<keyword evidence="8" id="KW-0325">Glycoprotein</keyword>
<dbReference type="InterPro" id="IPR025660">
    <property type="entry name" value="Pept_his_AS"/>
</dbReference>
<evidence type="ECO:0000256" key="7">
    <source>
        <dbReference type="ARBA" id="ARBA00023157"/>
    </source>
</evidence>
<evidence type="ECO:0000256" key="10">
    <source>
        <dbReference type="SAM" id="SignalP"/>
    </source>
</evidence>
<comment type="function">
    <text evidence="9">Expression of the protease correlates with blood-feeding and suggests a role for the protease in blood digestion.</text>
</comment>
<dbReference type="AlphaFoldDB" id="A0A7I4XSS6"/>
<evidence type="ECO:0000313" key="12">
    <source>
        <dbReference type="Proteomes" id="UP000025227"/>
    </source>
</evidence>
<protein>
    <submittedName>
        <fullName evidence="13">Pept_C1 domain-containing protein</fullName>
    </submittedName>
</protein>
<dbReference type="InterPro" id="IPR013128">
    <property type="entry name" value="Peptidase_C1A"/>
</dbReference>
<feature type="chain" id="PRO_5029472774" evidence="10">
    <location>
        <begin position="22"/>
        <end position="347"/>
    </location>
</feature>
<keyword evidence="2" id="KW-0645">Protease</keyword>
<dbReference type="InterPro" id="IPR038765">
    <property type="entry name" value="Papain-like_cys_pep_sf"/>
</dbReference>
<dbReference type="InterPro" id="IPR000668">
    <property type="entry name" value="Peptidase_C1A_C"/>
</dbReference>